<protein>
    <submittedName>
        <fullName evidence="3">Uncharacterized protein</fullName>
    </submittedName>
</protein>
<comment type="caution">
    <text evidence="3">The sequence shown here is derived from an EMBL/GenBank/DDBJ whole genome shotgun (WGS) entry which is preliminary data.</text>
</comment>
<dbReference type="InParanoid" id="D6TJ81"/>
<keyword evidence="4" id="KW-1185">Reference proteome</keyword>
<dbReference type="EMBL" id="ADVG01000001">
    <property type="protein sequence ID" value="EFH89488.1"/>
    <property type="molecule type" value="Genomic_DNA"/>
</dbReference>
<evidence type="ECO:0000313" key="3">
    <source>
        <dbReference type="EMBL" id="EFH89488.1"/>
    </source>
</evidence>
<dbReference type="AlphaFoldDB" id="D6TJ81"/>
<name>D6TJ81_KTERA</name>
<evidence type="ECO:0000256" key="2">
    <source>
        <dbReference type="SAM" id="Phobius"/>
    </source>
</evidence>
<keyword evidence="2" id="KW-0812">Transmembrane</keyword>
<sequence length="223" mass="24340">MRRVFRGLQPLLAAPSLPGEIELTFYLCYTLHEPYADIHVFSLDPNIVTRKSLTLLCRQRGPRKREVGTAPGPPNAQKNHPFLAQGMEPWSRRASRSRAPGRGEETPEVTSASLGIAHPLRTSPNRSHATSTQRVAYVGVPQAAARFENRRRRVTNQVFLFSLLAWFGGFFFSSLVVSDPTGEPGGLSEAAPCGLGQDPMLTSPLGASTKEPLSGGAHVRTIR</sequence>
<keyword evidence="2" id="KW-0472">Membrane</keyword>
<accession>D6TJ81</accession>
<keyword evidence="2" id="KW-1133">Transmembrane helix</keyword>
<dbReference type="Proteomes" id="UP000004508">
    <property type="component" value="Unassembled WGS sequence"/>
</dbReference>
<proteinExistence type="predicted"/>
<feature type="compositionally biased region" description="Polar residues" evidence="1">
    <location>
        <begin position="122"/>
        <end position="133"/>
    </location>
</feature>
<evidence type="ECO:0000313" key="4">
    <source>
        <dbReference type="Proteomes" id="UP000004508"/>
    </source>
</evidence>
<feature type="region of interest" description="Disordered" evidence="1">
    <location>
        <begin position="59"/>
        <end position="133"/>
    </location>
</feature>
<organism evidence="3 4">
    <name type="scientific">Ktedonobacter racemifer DSM 44963</name>
    <dbReference type="NCBI Taxonomy" id="485913"/>
    <lineage>
        <taxon>Bacteria</taxon>
        <taxon>Bacillati</taxon>
        <taxon>Chloroflexota</taxon>
        <taxon>Ktedonobacteria</taxon>
        <taxon>Ktedonobacterales</taxon>
        <taxon>Ktedonobacteraceae</taxon>
        <taxon>Ktedonobacter</taxon>
    </lineage>
</organism>
<gene>
    <name evidence="3" type="ORF">Krac_11048</name>
</gene>
<feature type="transmembrane region" description="Helical" evidence="2">
    <location>
        <begin position="158"/>
        <end position="177"/>
    </location>
</feature>
<reference evidence="3 4" key="1">
    <citation type="journal article" date="2011" name="Stand. Genomic Sci.">
        <title>Non-contiguous finished genome sequence and contextual data of the filamentous soil bacterium Ktedonobacter racemifer type strain (SOSP1-21).</title>
        <authorList>
            <person name="Chang Y.J."/>
            <person name="Land M."/>
            <person name="Hauser L."/>
            <person name="Chertkov O."/>
            <person name="Del Rio T.G."/>
            <person name="Nolan M."/>
            <person name="Copeland A."/>
            <person name="Tice H."/>
            <person name="Cheng J.F."/>
            <person name="Lucas S."/>
            <person name="Han C."/>
            <person name="Goodwin L."/>
            <person name="Pitluck S."/>
            <person name="Ivanova N."/>
            <person name="Ovchinikova G."/>
            <person name="Pati A."/>
            <person name="Chen A."/>
            <person name="Palaniappan K."/>
            <person name="Mavromatis K."/>
            <person name="Liolios K."/>
            <person name="Brettin T."/>
            <person name="Fiebig A."/>
            <person name="Rohde M."/>
            <person name="Abt B."/>
            <person name="Goker M."/>
            <person name="Detter J.C."/>
            <person name="Woyke T."/>
            <person name="Bristow J."/>
            <person name="Eisen J.A."/>
            <person name="Markowitz V."/>
            <person name="Hugenholtz P."/>
            <person name="Kyrpides N.C."/>
            <person name="Klenk H.P."/>
            <person name="Lapidus A."/>
        </authorList>
    </citation>
    <scope>NUCLEOTIDE SEQUENCE [LARGE SCALE GENOMIC DNA]</scope>
    <source>
        <strain evidence="4">DSM 44963</strain>
    </source>
</reference>
<evidence type="ECO:0000256" key="1">
    <source>
        <dbReference type="SAM" id="MobiDB-lite"/>
    </source>
</evidence>